<comment type="caution">
    <text evidence="4">The sequence shown here is derived from an EMBL/GenBank/DDBJ whole genome shotgun (WGS) entry which is preliminary data.</text>
</comment>
<dbReference type="GO" id="GO:0005777">
    <property type="term" value="C:peroxisome"/>
    <property type="evidence" value="ECO:0007669"/>
    <property type="project" value="UniProtKB-SubCell"/>
</dbReference>
<dbReference type="InterPro" id="IPR001753">
    <property type="entry name" value="Enoyl-CoA_hydra/iso"/>
</dbReference>
<dbReference type="Gene3D" id="1.10.12.10">
    <property type="entry name" value="Lyase 2-enoyl-coa Hydratase, Chain A, domain 2"/>
    <property type="match status" value="1"/>
</dbReference>
<dbReference type="Pfam" id="PF00378">
    <property type="entry name" value="ECH_1"/>
    <property type="match status" value="1"/>
</dbReference>
<dbReference type="Gene3D" id="3.90.226.10">
    <property type="entry name" value="2-enoyl-CoA Hydratase, Chain A, domain 1"/>
    <property type="match status" value="1"/>
</dbReference>
<dbReference type="PANTHER" id="PTHR43684">
    <property type="match status" value="1"/>
</dbReference>
<dbReference type="PANTHER" id="PTHR43684:SF1">
    <property type="entry name" value="ENOYL-COA DELTA ISOMERASE 2"/>
    <property type="match status" value="1"/>
</dbReference>
<protein>
    <recommendedName>
        <fullName evidence="6">Enoyl-CoA delta isomerase 2, mitochondrial</fullName>
    </recommendedName>
</protein>
<dbReference type="GO" id="GO:0004165">
    <property type="term" value="F:delta(3)-delta(2)-enoyl-CoA isomerase activity"/>
    <property type="evidence" value="ECO:0007669"/>
    <property type="project" value="UniProtKB-ARBA"/>
</dbReference>
<dbReference type="CDD" id="cd06558">
    <property type="entry name" value="crotonase-like"/>
    <property type="match status" value="1"/>
</dbReference>
<dbReference type="InterPro" id="IPR014748">
    <property type="entry name" value="Enoyl-CoA_hydra_C"/>
</dbReference>
<proteinExistence type="predicted"/>
<comment type="subcellular location">
    <subcellularLocation>
        <location evidence="1">Peroxisome</location>
    </subcellularLocation>
</comment>
<reference evidence="4" key="1">
    <citation type="submission" date="2021-01" db="EMBL/GenBank/DDBJ databases">
        <title>A chromosome-scale assembly of European eel, Anguilla anguilla.</title>
        <authorList>
            <person name="Henkel C."/>
            <person name="Jong-Raadsen S.A."/>
            <person name="Dufour S."/>
            <person name="Weltzien F.-A."/>
            <person name="Palstra A.P."/>
            <person name="Pelster B."/>
            <person name="Spaink H.P."/>
            <person name="Van Den Thillart G.E."/>
            <person name="Jansen H."/>
            <person name="Zahm M."/>
            <person name="Klopp C."/>
            <person name="Cedric C."/>
            <person name="Louis A."/>
            <person name="Berthelot C."/>
            <person name="Parey E."/>
            <person name="Roest Crollius H."/>
            <person name="Montfort J."/>
            <person name="Robinson-Rechavi M."/>
            <person name="Bucao C."/>
            <person name="Bouchez O."/>
            <person name="Gislard M."/>
            <person name="Lluch J."/>
            <person name="Milhes M."/>
            <person name="Lampietro C."/>
            <person name="Lopez Roques C."/>
            <person name="Donnadieu C."/>
            <person name="Braasch I."/>
            <person name="Desvignes T."/>
            <person name="Postlethwait J."/>
            <person name="Bobe J."/>
            <person name="Guiguen Y."/>
            <person name="Dirks R."/>
        </authorList>
    </citation>
    <scope>NUCLEOTIDE SEQUENCE</scope>
    <source>
        <strain evidence="4">Tag_6206</strain>
        <tissue evidence="4">Liver</tissue>
    </source>
</reference>
<dbReference type="InterPro" id="IPR029045">
    <property type="entry name" value="ClpP/crotonase-like_dom_sf"/>
</dbReference>
<organism evidence="4 5">
    <name type="scientific">Anguilla anguilla</name>
    <name type="common">European freshwater eel</name>
    <name type="synonym">Muraena anguilla</name>
    <dbReference type="NCBI Taxonomy" id="7936"/>
    <lineage>
        <taxon>Eukaryota</taxon>
        <taxon>Metazoa</taxon>
        <taxon>Chordata</taxon>
        <taxon>Craniata</taxon>
        <taxon>Vertebrata</taxon>
        <taxon>Euteleostomi</taxon>
        <taxon>Actinopterygii</taxon>
        <taxon>Neopterygii</taxon>
        <taxon>Teleostei</taxon>
        <taxon>Anguilliformes</taxon>
        <taxon>Anguillidae</taxon>
        <taxon>Anguilla</taxon>
    </lineage>
</organism>
<dbReference type="GO" id="GO:0005739">
    <property type="term" value="C:mitochondrion"/>
    <property type="evidence" value="ECO:0007669"/>
    <property type="project" value="TreeGrafter"/>
</dbReference>
<evidence type="ECO:0000256" key="1">
    <source>
        <dbReference type="ARBA" id="ARBA00004275"/>
    </source>
</evidence>
<keyword evidence="2" id="KW-0576">Peroxisome</keyword>
<gene>
    <name evidence="4" type="ORF">ANANG_G00173040</name>
</gene>
<evidence type="ECO:0000256" key="2">
    <source>
        <dbReference type="ARBA" id="ARBA00023140"/>
    </source>
</evidence>
<evidence type="ECO:0000313" key="4">
    <source>
        <dbReference type="EMBL" id="KAG5842001.1"/>
    </source>
</evidence>
<dbReference type="InterPro" id="IPR051053">
    <property type="entry name" value="ECH/Chromodomain_protein"/>
</dbReference>
<evidence type="ECO:0000256" key="3">
    <source>
        <dbReference type="ARBA" id="ARBA00023235"/>
    </source>
</evidence>
<dbReference type="AlphaFoldDB" id="A0A9D3M536"/>
<keyword evidence="5" id="KW-1185">Reference proteome</keyword>
<accession>A0A9D3M536</accession>
<evidence type="ECO:0008006" key="6">
    <source>
        <dbReference type="Google" id="ProtNLM"/>
    </source>
</evidence>
<dbReference type="EMBL" id="JAFIRN010000009">
    <property type="protein sequence ID" value="KAG5842001.1"/>
    <property type="molecule type" value="Genomic_DNA"/>
</dbReference>
<dbReference type="SUPFAM" id="SSF52096">
    <property type="entry name" value="ClpP/crotonase"/>
    <property type="match status" value="1"/>
</dbReference>
<dbReference type="FunFam" id="3.90.226.10:FF:000084">
    <property type="entry name" value="Enoyl-CoA delta isomerase 2, mitochondrial"/>
    <property type="match status" value="1"/>
</dbReference>
<dbReference type="Proteomes" id="UP001044222">
    <property type="component" value="Chromosome 9"/>
</dbReference>
<keyword evidence="3" id="KW-0413">Isomerase</keyword>
<name>A0A9D3M536_ANGAN</name>
<sequence length="277" mass="30755">MANFRQLKAEHAHDPAMSAGNAGGLFETLLVTTESNITTIRYNRPHRKNAISNVMYHEIVKALELAGKDESVMAVLTGTGDYYCSGNDLANFKSVEDSVEEDKDHMFRDFVRAFIDFPKPLIAVVNGPAVGAAVTVLGLVDMVYATERATFHTPFVKLGLCPEGCSSYLFPKIMGPAKASEMLLFGKKLSATEACQQGLVTEVFPDSTFQTEVWERLKAYAQLPRDSLALSKRLIRSVEKEKLHSVNDRECEQVKERLHSEEALNAVIHFLQAKSKL</sequence>
<evidence type="ECO:0000313" key="5">
    <source>
        <dbReference type="Proteomes" id="UP001044222"/>
    </source>
</evidence>